<name>A0AA97LTI3_9ACTN</name>
<dbReference type="AlphaFoldDB" id="A0AA97LTI3"/>
<dbReference type="RefSeq" id="WP_068689007.1">
    <property type="nucleotide sequence ID" value="NZ_CP063196.1"/>
</dbReference>
<evidence type="ECO:0000313" key="1">
    <source>
        <dbReference type="EMBL" id="UOE17779.1"/>
    </source>
</evidence>
<accession>A0AA97LTI3</accession>
<organism evidence="1 2">
    <name type="scientific">Thermobifida halotolerans</name>
    <dbReference type="NCBI Taxonomy" id="483545"/>
    <lineage>
        <taxon>Bacteria</taxon>
        <taxon>Bacillati</taxon>
        <taxon>Actinomycetota</taxon>
        <taxon>Actinomycetes</taxon>
        <taxon>Streptosporangiales</taxon>
        <taxon>Nocardiopsidaceae</taxon>
        <taxon>Thermobifida</taxon>
    </lineage>
</organism>
<gene>
    <name evidence="1" type="ORF">NI17_012790</name>
</gene>
<keyword evidence="2" id="KW-1185">Reference proteome</keyword>
<sequence length="129" mass="14633">MNRPAELLATADTLLASPLDRSFGPMRRGTVFLLRKALEEMMREYWREVRPELAEGKGKTHAQSLCLGYRGHTDLAGRWSALWLGLSRACHYHQCPLPPSITTLTAWRDEVAALLPEFEKLSLAGKWEL</sequence>
<dbReference type="KEGG" id="thao:NI17_012790"/>
<protein>
    <submittedName>
        <fullName evidence="1">Uncharacterized protein</fullName>
    </submittedName>
</protein>
<dbReference type="EMBL" id="CP063196">
    <property type="protein sequence ID" value="UOE17779.1"/>
    <property type="molecule type" value="Genomic_DNA"/>
</dbReference>
<evidence type="ECO:0000313" key="2">
    <source>
        <dbReference type="Proteomes" id="UP000265719"/>
    </source>
</evidence>
<proteinExistence type="predicted"/>
<reference evidence="1" key="1">
    <citation type="submission" date="2020-10" db="EMBL/GenBank/DDBJ databases">
        <title>De novo genome project of the cellulose decomposer Thermobifida halotolerans type strain.</title>
        <authorList>
            <person name="Nagy I."/>
            <person name="Horvath B."/>
            <person name="Kukolya J."/>
            <person name="Nagy I."/>
            <person name="Orsini M."/>
        </authorList>
    </citation>
    <scope>NUCLEOTIDE SEQUENCE</scope>
    <source>
        <strain evidence="1">DSM 44931</strain>
    </source>
</reference>
<dbReference type="Proteomes" id="UP000265719">
    <property type="component" value="Chromosome"/>
</dbReference>